<reference evidence="7" key="1">
    <citation type="submission" date="2023-01" db="EMBL/GenBank/DDBJ databases">
        <authorList>
            <person name="Van Ghelder C."/>
            <person name="Rancurel C."/>
        </authorList>
    </citation>
    <scope>NUCLEOTIDE SEQUENCE</scope>
    <source>
        <strain evidence="7">CNCM I-4278</strain>
    </source>
</reference>
<keyword evidence="5" id="KW-0560">Oxidoreductase</keyword>
<sequence length="495" mass="55510">MAKLDETYRQYLAISIQKELCNLLSLEAEVYLPGSERFEDSQFRFTEYGRPTFIAAVYPKTYLDVANSIRYAHTRGIPCTAKGGGHCVSSSMQTLQDGIVIDLQPLKEMNYDEKNQEVTAGGGVLSGEFLDYIHGFNMETNVGSCPTTGLMGVAIGGGIGRLQGKYGYLSDNITSCKIALADGSIVEASATNNPDLFWGVCGAGHNFGIVVEATFKVYPQQHGGLHHNWDFEFQVGQARAVFEVLNRWVGKMVPNLAVFVLWKRVAASGAKNVILVNAVWSGPLDEADEYISQLHAISPIVPSAVQTVEWPELSWIALQGINRTYLGSPESWNLYPYKLFAAASAKTFDIDTMCDIFQALESMTADDNLRALAMFEVFSHHRAQEIPDDATAFPWRHGSDIFQMLQVSIKDPKKSDACAEWLNQWKRTMIAKSGYPRLQQYANYGHGTNQKDPVEALYGYDKWRMKRLRGLKAKYDEKNWFRWYQPIIDPTDKHG</sequence>
<feature type="domain" description="FAD-binding PCMH-type" evidence="6">
    <location>
        <begin position="48"/>
        <end position="220"/>
    </location>
</feature>
<dbReference type="InterPro" id="IPR016166">
    <property type="entry name" value="FAD-bd_PCMH"/>
</dbReference>
<dbReference type="InterPro" id="IPR012951">
    <property type="entry name" value="BBE"/>
</dbReference>
<proteinExistence type="inferred from homology"/>
<organism evidence="7 8">
    <name type="scientific">Periconia digitata</name>
    <dbReference type="NCBI Taxonomy" id="1303443"/>
    <lineage>
        <taxon>Eukaryota</taxon>
        <taxon>Fungi</taxon>
        <taxon>Dikarya</taxon>
        <taxon>Ascomycota</taxon>
        <taxon>Pezizomycotina</taxon>
        <taxon>Dothideomycetes</taxon>
        <taxon>Pleosporomycetidae</taxon>
        <taxon>Pleosporales</taxon>
        <taxon>Massarineae</taxon>
        <taxon>Periconiaceae</taxon>
        <taxon>Periconia</taxon>
    </lineage>
</organism>
<dbReference type="InterPro" id="IPR016169">
    <property type="entry name" value="FAD-bd_PCMH_sub2"/>
</dbReference>
<comment type="similarity">
    <text evidence="2">Belongs to the oxygen-dependent FAD-linked oxidoreductase family.</text>
</comment>
<dbReference type="GO" id="GO:0071949">
    <property type="term" value="F:FAD binding"/>
    <property type="evidence" value="ECO:0007669"/>
    <property type="project" value="InterPro"/>
</dbReference>
<gene>
    <name evidence="7" type="ORF">PDIGIT_LOCUS12290</name>
</gene>
<dbReference type="PANTHER" id="PTHR42973:SF9">
    <property type="entry name" value="FAD-BINDING PCMH-TYPE DOMAIN-CONTAINING PROTEIN-RELATED"/>
    <property type="match status" value="1"/>
</dbReference>
<evidence type="ECO:0000256" key="5">
    <source>
        <dbReference type="ARBA" id="ARBA00023002"/>
    </source>
</evidence>
<dbReference type="PROSITE" id="PS51387">
    <property type="entry name" value="FAD_PCMH"/>
    <property type="match status" value="1"/>
</dbReference>
<comment type="cofactor">
    <cofactor evidence="1">
        <name>FAD</name>
        <dbReference type="ChEBI" id="CHEBI:57692"/>
    </cofactor>
</comment>
<evidence type="ECO:0000259" key="6">
    <source>
        <dbReference type="PROSITE" id="PS51387"/>
    </source>
</evidence>
<evidence type="ECO:0000256" key="4">
    <source>
        <dbReference type="ARBA" id="ARBA00022827"/>
    </source>
</evidence>
<dbReference type="PANTHER" id="PTHR42973">
    <property type="entry name" value="BINDING OXIDOREDUCTASE, PUTATIVE (AFU_ORTHOLOGUE AFUA_1G17690)-RELATED"/>
    <property type="match status" value="1"/>
</dbReference>
<keyword evidence="3" id="KW-0285">Flavoprotein</keyword>
<evidence type="ECO:0000256" key="3">
    <source>
        <dbReference type="ARBA" id="ARBA00022630"/>
    </source>
</evidence>
<dbReference type="Gene3D" id="3.30.465.10">
    <property type="match status" value="1"/>
</dbReference>
<accession>A0A9W4UM11</accession>
<dbReference type="Gene3D" id="3.40.462.20">
    <property type="match status" value="1"/>
</dbReference>
<evidence type="ECO:0000256" key="2">
    <source>
        <dbReference type="ARBA" id="ARBA00005466"/>
    </source>
</evidence>
<comment type="caution">
    <text evidence="7">The sequence shown here is derived from an EMBL/GenBank/DDBJ whole genome shotgun (WGS) entry which is preliminary data.</text>
</comment>
<dbReference type="AlphaFoldDB" id="A0A9W4UM11"/>
<evidence type="ECO:0000313" key="8">
    <source>
        <dbReference type="Proteomes" id="UP001152607"/>
    </source>
</evidence>
<dbReference type="Proteomes" id="UP001152607">
    <property type="component" value="Unassembled WGS sequence"/>
</dbReference>
<evidence type="ECO:0000256" key="1">
    <source>
        <dbReference type="ARBA" id="ARBA00001974"/>
    </source>
</evidence>
<keyword evidence="4" id="KW-0274">FAD</keyword>
<dbReference type="InterPro" id="IPR036318">
    <property type="entry name" value="FAD-bd_PCMH-like_sf"/>
</dbReference>
<dbReference type="GO" id="GO:0016491">
    <property type="term" value="F:oxidoreductase activity"/>
    <property type="evidence" value="ECO:0007669"/>
    <property type="project" value="UniProtKB-KW"/>
</dbReference>
<dbReference type="Pfam" id="PF08031">
    <property type="entry name" value="BBE"/>
    <property type="match status" value="1"/>
</dbReference>
<dbReference type="OrthoDB" id="9996127at2759"/>
<dbReference type="InterPro" id="IPR050416">
    <property type="entry name" value="FAD-linked_Oxidoreductase"/>
</dbReference>
<dbReference type="InterPro" id="IPR006094">
    <property type="entry name" value="Oxid_FAD_bind_N"/>
</dbReference>
<evidence type="ECO:0000313" key="7">
    <source>
        <dbReference type="EMBL" id="CAI6339143.1"/>
    </source>
</evidence>
<protein>
    <recommendedName>
        <fullName evidence="6">FAD-binding PCMH-type domain-containing protein</fullName>
    </recommendedName>
</protein>
<dbReference type="SUPFAM" id="SSF56176">
    <property type="entry name" value="FAD-binding/transporter-associated domain-like"/>
    <property type="match status" value="1"/>
</dbReference>
<name>A0A9W4UM11_9PLEO</name>
<dbReference type="Pfam" id="PF01565">
    <property type="entry name" value="FAD_binding_4"/>
    <property type="match status" value="1"/>
</dbReference>
<dbReference type="EMBL" id="CAOQHR010000009">
    <property type="protein sequence ID" value="CAI6339143.1"/>
    <property type="molecule type" value="Genomic_DNA"/>
</dbReference>
<keyword evidence="8" id="KW-1185">Reference proteome</keyword>